<dbReference type="Proteomes" id="UP000241444">
    <property type="component" value="Unassembled WGS sequence"/>
</dbReference>
<dbReference type="SUPFAM" id="SSF48452">
    <property type="entry name" value="TPR-like"/>
    <property type="match status" value="2"/>
</dbReference>
<feature type="repeat" description="TPR" evidence="1">
    <location>
        <begin position="415"/>
        <end position="448"/>
    </location>
</feature>
<evidence type="ECO:0000259" key="3">
    <source>
        <dbReference type="SMART" id="SM01043"/>
    </source>
</evidence>
<evidence type="ECO:0000256" key="2">
    <source>
        <dbReference type="SAM" id="MobiDB-lite"/>
    </source>
</evidence>
<feature type="region of interest" description="Disordered" evidence="2">
    <location>
        <begin position="126"/>
        <end position="147"/>
    </location>
</feature>
<dbReference type="RefSeq" id="WP_106711642.1">
    <property type="nucleotide sequence ID" value="NZ_PGGO01000009.1"/>
</dbReference>
<proteinExistence type="predicted"/>
<gene>
    <name evidence="4" type="ORF">CU102_13550</name>
</gene>
<dbReference type="PROSITE" id="PS50005">
    <property type="entry name" value="TPR"/>
    <property type="match status" value="1"/>
</dbReference>
<evidence type="ECO:0000313" key="5">
    <source>
        <dbReference type="Proteomes" id="UP000241444"/>
    </source>
</evidence>
<dbReference type="InterPro" id="IPR005158">
    <property type="entry name" value="BTAD"/>
</dbReference>
<dbReference type="SMART" id="SM01043">
    <property type="entry name" value="BTAD"/>
    <property type="match status" value="1"/>
</dbReference>
<dbReference type="InterPro" id="IPR051677">
    <property type="entry name" value="AfsR-DnrI-RedD_regulator"/>
</dbReference>
<evidence type="ECO:0000313" key="4">
    <source>
        <dbReference type="EMBL" id="PSH68322.1"/>
    </source>
</evidence>
<name>A0A2P7BPD8_9HYPH</name>
<organism evidence="4 5">
    <name type="scientific">Phyllobacterium brassicacearum</name>
    <dbReference type="NCBI Taxonomy" id="314235"/>
    <lineage>
        <taxon>Bacteria</taxon>
        <taxon>Pseudomonadati</taxon>
        <taxon>Pseudomonadota</taxon>
        <taxon>Alphaproteobacteria</taxon>
        <taxon>Hyphomicrobiales</taxon>
        <taxon>Phyllobacteriaceae</taxon>
        <taxon>Phyllobacterium</taxon>
    </lineage>
</organism>
<evidence type="ECO:0000256" key="1">
    <source>
        <dbReference type="PROSITE-ProRule" id="PRU00339"/>
    </source>
</evidence>
<accession>A0A2P7BPD8</accession>
<dbReference type="PANTHER" id="PTHR35807">
    <property type="entry name" value="TRANSCRIPTIONAL REGULATOR REDD-RELATED"/>
    <property type="match status" value="1"/>
</dbReference>
<feature type="domain" description="Bacterial transcriptional activator" evidence="3">
    <location>
        <begin position="2"/>
        <end position="127"/>
    </location>
</feature>
<dbReference type="AlphaFoldDB" id="A0A2P7BPD8"/>
<keyword evidence="5" id="KW-1185">Reference proteome</keyword>
<dbReference type="Gene3D" id="1.25.40.10">
    <property type="entry name" value="Tetratricopeptide repeat domain"/>
    <property type="match status" value="2"/>
</dbReference>
<dbReference type="Pfam" id="PF03704">
    <property type="entry name" value="BTAD"/>
    <property type="match status" value="1"/>
</dbReference>
<dbReference type="OrthoDB" id="9807521at2"/>
<sequence>MIQRGEPGSLASAADLYQGDLLDGLTMPEQLDQWFAPYRSAYRRKALELVDRLSRTYPAVGTTEELACERLAERLVASDPTAEEAHRALIRLYLNRGKANAALRQFRSFRDALQRELGVEPLIAEHRENGERPANPTPPPAVEAPPAAVQRDTDHPSVVVLPFENLSGPGDEYFVDGVVEEITAMLSRVRSFFVIARQSAFAYKGRRVDVREIGKEFGVSYAVEGTVRRAADRVRIFVQLADTGTRTQLWSERFDRAASDIFELEDEIAARVAGAVRPALLHAEIEAARRKPPDSLRAYELVLTALPKIWSATAEGNRQAIALLREAIAIDPDFGRAHALLGWCHAQDIDWLWSSDPEADRELTLAAISAASRLGVSNDPMALTAQAAAVLQCLADPDRAAAYVEEALWLDPNNAWAWGGAGWIAVHRDRPETARENFERALTLSPLDPLEYNFRMGIAWATALEGDYALAAKLTQRVLDKNPRVTWALFELVAYSALAGDLVTARDAVGKLRAADPNVSISVMRSTIPRRHVSRLFDVLVEGYKLAGLLEE</sequence>
<protein>
    <recommendedName>
        <fullName evidence="3">Bacterial transcriptional activator domain-containing protein</fullName>
    </recommendedName>
</protein>
<keyword evidence="1" id="KW-0802">TPR repeat</keyword>
<dbReference type="EMBL" id="PGGO01000009">
    <property type="protein sequence ID" value="PSH68322.1"/>
    <property type="molecule type" value="Genomic_DNA"/>
</dbReference>
<comment type="caution">
    <text evidence="4">The sequence shown here is derived from an EMBL/GenBank/DDBJ whole genome shotgun (WGS) entry which is preliminary data.</text>
</comment>
<dbReference type="InterPro" id="IPR011990">
    <property type="entry name" value="TPR-like_helical_dom_sf"/>
</dbReference>
<dbReference type="SMART" id="SM00028">
    <property type="entry name" value="TPR"/>
    <property type="match status" value="3"/>
</dbReference>
<reference evidence="5" key="1">
    <citation type="submission" date="2017-11" db="EMBL/GenBank/DDBJ databases">
        <authorList>
            <person name="Kuznetsova I."/>
            <person name="Sazanova A."/>
            <person name="Chirak E."/>
            <person name="Safronova V."/>
            <person name="Willems A."/>
        </authorList>
    </citation>
    <scope>NUCLEOTIDE SEQUENCE [LARGE SCALE GENOMIC DNA]</scope>
    <source>
        <strain evidence="5">STM 196</strain>
    </source>
</reference>
<dbReference type="InterPro" id="IPR019734">
    <property type="entry name" value="TPR_rpt"/>
</dbReference>